<dbReference type="Pfam" id="PF13426">
    <property type="entry name" value="PAS_9"/>
    <property type="match status" value="1"/>
</dbReference>
<accession>A0ABV9GYD7</accession>
<keyword evidence="5" id="KW-0472">Membrane</keyword>
<evidence type="ECO:0000256" key="5">
    <source>
        <dbReference type="ARBA" id="ARBA00023136"/>
    </source>
</evidence>
<proteinExistence type="predicted"/>
<dbReference type="PANTHER" id="PTHR44757">
    <property type="entry name" value="DIGUANYLATE CYCLASE DGCP"/>
    <property type="match status" value="1"/>
</dbReference>
<feature type="domain" description="HAMP" evidence="8">
    <location>
        <begin position="316"/>
        <end position="369"/>
    </location>
</feature>
<dbReference type="PROSITE" id="PS50887">
    <property type="entry name" value="GGDEF"/>
    <property type="match status" value="1"/>
</dbReference>
<dbReference type="Pfam" id="PF00563">
    <property type="entry name" value="EAL"/>
    <property type="match status" value="1"/>
</dbReference>
<keyword evidence="11" id="KW-1185">Reference proteome</keyword>
<dbReference type="EMBL" id="JBHSEW010000005">
    <property type="protein sequence ID" value="MFC4621946.1"/>
    <property type="molecule type" value="Genomic_DNA"/>
</dbReference>
<dbReference type="CDD" id="cd01948">
    <property type="entry name" value="EAL"/>
    <property type="match status" value="1"/>
</dbReference>
<dbReference type="PROSITE" id="PS50112">
    <property type="entry name" value="PAS"/>
    <property type="match status" value="1"/>
</dbReference>
<comment type="subcellular location">
    <subcellularLocation>
        <location evidence="1">Cell membrane</location>
        <topology evidence="1">Multi-pass membrane protein</topology>
    </subcellularLocation>
</comment>
<dbReference type="SMART" id="SM00052">
    <property type="entry name" value="EAL"/>
    <property type="match status" value="1"/>
</dbReference>
<dbReference type="Gene3D" id="3.20.20.450">
    <property type="entry name" value="EAL domain"/>
    <property type="match status" value="1"/>
</dbReference>
<comment type="caution">
    <text evidence="10">The sequence shown here is derived from an EMBL/GenBank/DDBJ whole genome shotgun (WGS) entry which is preliminary data.</text>
</comment>
<evidence type="ECO:0000256" key="3">
    <source>
        <dbReference type="ARBA" id="ARBA00022692"/>
    </source>
</evidence>
<dbReference type="Pfam" id="PF00990">
    <property type="entry name" value="GGDEF"/>
    <property type="match status" value="1"/>
</dbReference>
<keyword evidence="2" id="KW-1003">Cell membrane</keyword>
<dbReference type="SUPFAM" id="SSF55073">
    <property type="entry name" value="Nucleotide cyclase"/>
    <property type="match status" value="1"/>
</dbReference>
<dbReference type="Pfam" id="PF02743">
    <property type="entry name" value="dCache_1"/>
    <property type="match status" value="1"/>
</dbReference>
<evidence type="ECO:0000259" key="9">
    <source>
        <dbReference type="PROSITE" id="PS50887"/>
    </source>
</evidence>
<dbReference type="InterPro" id="IPR000014">
    <property type="entry name" value="PAS"/>
</dbReference>
<feature type="domain" description="PAS" evidence="6">
    <location>
        <begin position="396"/>
        <end position="433"/>
    </location>
</feature>
<keyword evidence="4" id="KW-1133">Transmembrane helix</keyword>
<feature type="domain" description="EAL" evidence="7">
    <location>
        <begin position="677"/>
        <end position="931"/>
    </location>
</feature>
<dbReference type="InterPro" id="IPR033479">
    <property type="entry name" value="dCache_1"/>
</dbReference>
<keyword evidence="3" id="KW-0812">Transmembrane</keyword>
<dbReference type="SUPFAM" id="SSF141868">
    <property type="entry name" value="EAL domain-like"/>
    <property type="match status" value="1"/>
</dbReference>
<dbReference type="CDD" id="cd01949">
    <property type="entry name" value="GGDEF"/>
    <property type="match status" value="1"/>
</dbReference>
<dbReference type="InterPro" id="IPR029787">
    <property type="entry name" value="Nucleotide_cyclase"/>
</dbReference>
<dbReference type="InterPro" id="IPR000160">
    <property type="entry name" value="GGDEF_dom"/>
</dbReference>
<dbReference type="CDD" id="cd00130">
    <property type="entry name" value="PAS"/>
    <property type="match status" value="1"/>
</dbReference>
<sequence>MPLLTVLLFLGGLWALVLFASHQLRQDMRTQVETQQQSTATFAALALEQTLQERQAVLLRVARHFGPIVEHQPEQLSASPSSFAALRQAFGEMPMGPNSAQLGLVVLQQLFNGGTFITNAEGLALTSFPPHILRIGNNYADRDFLRRALAGSSVVSPPFTEGTTPVVVMAVPIWGDSGVPVGVLAGVLDLSDPNFLSSIQGYSYGRDGGFLVVDTATRSIIAASSSNRTLQALPAPGADPVLDALAQGDSTQTEYLRNGTSWLIAVRSIPIAGWKVVVNTPLAEALAPVNALSQNITLAAIVVSLLAALGMWRLLHHELRPLEITTAALAGMMRDGGTLQRVAVPKQAEVRQMALVFNHLVQEIEQRQQALRESEQLYRAAFQFSPNGLEITRLRDGRIVDVNEGFTRIYGWQRGETLERTEIALGLWLSPQDWEPLVQHIVLERSCQDVELHRRHKDGRPLTVLLSASLLLLDGEHCILWISHDVTAQRQADARIAHLTSTDTLTGLPNRQSFVQSLEQAQIQCLDGQGLGALLYLDVDDFQAVNDTLGHEAGDAFLAALARRIQAALPPNAVLSRPSGDEFLALLPALPAVLGDAALRTERVAAGLLDALETPIAFAGAAQHCTVSIGVLLFGLQHEAPMELLRKADLTLNQAKSAGPGSILFYEAQMQAQVASRARLQHSLREALQQQSFRLHYQPQVDSAGQVVGVEALVRWFSQEQGFISPAEFIPLAEKTGLILPLGRWILHTACTQLATWATQPGRGHIAMAVNVSAGQFQQDDFVQQVQEVLQETGAPAPLLKLELTESAMVEQIDAVVQRMQALRSLGVRFSIDDFGTGFSSLAYLKRLPLDQLKIDQGFVRDCLEDRNDASIAQTVIALGHGLGLEVIAEGVETPGHQAALQGWGCRFFQGYGISRPLPIEALEVFLSQPAAATTAPLPPG</sequence>
<dbReference type="InterPro" id="IPR043128">
    <property type="entry name" value="Rev_trsase/Diguanyl_cyclase"/>
</dbReference>
<dbReference type="SUPFAM" id="SSF55785">
    <property type="entry name" value="PYP-like sensor domain (PAS domain)"/>
    <property type="match status" value="1"/>
</dbReference>
<reference evidence="11" key="1">
    <citation type="journal article" date="2019" name="Int. J. Syst. Evol. Microbiol.">
        <title>The Global Catalogue of Microorganisms (GCM) 10K type strain sequencing project: providing services to taxonomists for standard genome sequencing and annotation.</title>
        <authorList>
            <consortium name="The Broad Institute Genomics Platform"/>
            <consortium name="The Broad Institute Genome Sequencing Center for Infectious Disease"/>
            <person name="Wu L."/>
            <person name="Ma J."/>
        </authorList>
    </citation>
    <scope>NUCLEOTIDE SEQUENCE [LARGE SCALE GENOMIC DNA]</scope>
    <source>
        <strain evidence="11">JCM 11650</strain>
    </source>
</reference>
<evidence type="ECO:0000313" key="10">
    <source>
        <dbReference type="EMBL" id="MFC4621946.1"/>
    </source>
</evidence>
<evidence type="ECO:0000256" key="1">
    <source>
        <dbReference type="ARBA" id="ARBA00004651"/>
    </source>
</evidence>
<gene>
    <name evidence="10" type="ORF">ACFO3A_06905</name>
</gene>
<dbReference type="NCBIfam" id="TIGR00254">
    <property type="entry name" value="GGDEF"/>
    <property type="match status" value="1"/>
</dbReference>
<dbReference type="PROSITE" id="PS50885">
    <property type="entry name" value="HAMP"/>
    <property type="match status" value="1"/>
</dbReference>
<dbReference type="InterPro" id="IPR052155">
    <property type="entry name" value="Biofilm_reg_signaling"/>
</dbReference>
<protein>
    <submittedName>
        <fullName evidence="10">EAL domain-containing protein</fullName>
    </submittedName>
</protein>
<evidence type="ECO:0000256" key="2">
    <source>
        <dbReference type="ARBA" id="ARBA00022475"/>
    </source>
</evidence>
<dbReference type="Gene3D" id="3.30.450.20">
    <property type="entry name" value="PAS domain"/>
    <property type="match status" value="2"/>
</dbReference>
<feature type="domain" description="GGDEF" evidence="9">
    <location>
        <begin position="530"/>
        <end position="668"/>
    </location>
</feature>
<dbReference type="Gene3D" id="6.10.340.10">
    <property type="match status" value="1"/>
</dbReference>
<evidence type="ECO:0000259" key="7">
    <source>
        <dbReference type="PROSITE" id="PS50883"/>
    </source>
</evidence>
<dbReference type="InterPro" id="IPR001633">
    <property type="entry name" value="EAL_dom"/>
</dbReference>
<dbReference type="InterPro" id="IPR003660">
    <property type="entry name" value="HAMP_dom"/>
</dbReference>
<dbReference type="InterPro" id="IPR035919">
    <property type="entry name" value="EAL_sf"/>
</dbReference>
<dbReference type="SMART" id="SM00267">
    <property type="entry name" value="GGDEF"/>
    <property type="match status" value="1"/>
</dbReference>
<dbReference type="NCBIfam" id="TIGR00229">
    <property type="entry name" value="sensory_box"/>
    <property type="match status" value="1"/>
</dbReference>
<evidence type="ECO:0000313" key="11">
    <source>
        <dbReference type="Proteomes" id="UP001595967"/>
    </source>
</evidence>
<dbReference type="RefSeq" id="WP_377725138.1">
    <property type="nucleotide sequence ID" value="NZ_JBHSEW010000005.1"/>
</dbReference>
<evidence type="ECO:0000259" key="6">
    <source>
        <dbReference type="PROSITE" id="PS50112"/>
    </source>
</evidence>
<dbReference type="CDD" id="cd12914">
    <property type="entry name" value="PDC1_DGC_like"/>
    <property type="match status" value="1"/>
</dbReference>
<dbReference type="InterPro" id="IPR035965">
    <property type="entry name" value="PAS-like_dom_sf"/>
</dbReference>
<dbReference type="Proteomes" id="UP001595967">
    <property type="component" value="Unassembled WGS sequence"/>
</dbReference>
<dbReference type="Gene3D" id="3.30.70.270">
    <property type="match status" value="1"/>
</dbReference>
<evidence type="ECO:0000259" key="8">
    <source>
        <dbReference type="PROSITE" id="PS50885"/>
    </source>
</evidence>
<organism evidence="10 11">
    <name type="scientific">Comamonas nitrativorans</name>
    <dbReference type="NCBI Taxonomy" id="108437"/>
    <lineage>
        <taxon>Bacteria</taxon>
        <taxon>Pseudomonadati</taxon>
        <taxon>Pseudomonadota</taxon>
        <taxon>Betaproteobacteria</taxon>
        <taxon>Burkholderiales</taxon>
        <taxon>Comamonadaceae</taxon>
        <taxon>Comamonas</taxon>
    </lineage>
</organism>
<dbReference type="PROSITE" id="PS50883">
    <property type="entry name" value="EAL"/>
    <property type="match status" value="1"/>
</dbReference>
<evidence type="ECO:0000256" key="4">
    <source>
        <dbReference type="ARBA" id="ARBA00022989"/>
    </source>
</evidence>
<name>A0ABV9GYD7_9BURK</name>
<dbReference type="PANTHER" id="PTHR44757:SF2">
    <property type="entry name" value="BIOFILM ARCHITECTURE MAINTENANCE PROTEIN MBAA"/>
    <property type="match status" value="1"/>
</dbReference>